<dbReference type="EMBL" id="CP051677">
    <property type="protein sequence ID" value="QJD78538.1"/>
    <property type="molecule type" value="Genomic_DNA"/>
</dbReference>
<dbReference type="AlphaFoldDB" id="A0A7L5DPV0"/>
<organism evidence="3 4">
    <name type="scientific">Spirosoma rhododendri</name>
    <dbReference type="NCBI Taxonomy" id="2728024"/>
    <lineage>
        <taxon>Bacteria</taxon>
        <taxon>Pseudomonadati</taxon>
        <taxon>Bacteroidota</taxon>
        <taxon>Cytophagia</taxon>
        <taxon>Cytophagales</taxon>
        <taxon>Cytophagaceae</taxon>
        <taxon>Spirosoma</taxon>
    </lineage>
</organism>
<evidence type="ECO:0000256" key="1">
    <source>
        <dbReference type="SAM" id="MobiDB-lite"/>
    </source>
</evidence>
<dbReference type="Pfam" id="PF14125">
    <property type="entry name" value="DUF4292"/>
    <property type="match status" value="1"/>
</dbReference>
<gene>
    <name evidence="3" type="ORF">HH216_08960</name>
</gene>
<keyword evidence="4" id="KW-1185">Reference proteome</keyword>
<feature type="chain" id="PRO_5029913112" evidence="2">
    <location>
        <begin position="18"/>
        <end position="284"/>
    </location>
</feature>
<dbReference type="KEGG" id="srho:HH216_08960"/>
<dbReference type="InterPro" id="IPR025634">
    <property type="entry name" value="DUF4292"/>
</dbReference>
<accession>A0A7L5DPV0</accession>
<dbReference type="Proteomes" id="UP000501128">
    <property type="component" value="Chromosome"/>
</dbReference>
<evidence type="ECO:0000313" key="3">
    <source>
        <dbReference type="EMBL" id="QJD78538.1"/>
    </source>
</evidence>
<dbReference type="RefSeq" id="WP_169550506.1">
    <property type="nucleotide sequence ID" value="NZ_CP051677.1"/>
</dbReference>
<name>A0A7L5DPV0_9BACT</name>
<protein>
    <submittedName>
        <fullName evidence="3">DUF4292 domain-containing protein</fullName>
    </submittedName>
</protein>
<evidence type="ECO:0000256" key="2">
    <source>
        <dbReference type="SAM" id="SignalP"/>
    </source>
</evidence>
<keyword evidence="2" id="KW-0732">Signal</keyword>
<evidence type="ECO:0000313" key="4">
    <source>
        <dbReference type="Proteomes" id="UP000501128"/>
    </source>
</evidence>
<reference evidence="3 4" key="1">
    <citation type="submission" date="2020-04" db="EMBL/GenBank/DDBJ databases">
        <title>Genome sequencing of novel species.</title>
        <authorList>
            <person name="Heo J."/>
            <person name="Kim S.-J."/>
            <person name="Kim J.-S."/>
            <person name="Hong S.-B."/>
            <person name="Kwon S.-W."/>
        </authorList>
    </citation>
    <scope>NUCLEOTIDE SEQUENCE [LARGE SCALE GENOMIC DNA]</scope>
    <source>
        <strain evidence="3 4">CJU-R4</strain>
    </source>
</reference>
<proteinExistence type="predicted"/>
<feature type="signal peptide" evidence="2">
    <location>
        <begin position="1"/>
        <end position="17"/>
    </location>
</feature>
<feature type="region of interest" description="Disordered" evidence="1">
    <location>
        <begin position="28"/>
        <end position="50"/>
    </location>
</feature>
<dbReference type="Gene3D" id="2.50.20.10">
    <property type="entry name" value="Lipoprotein localisation LolA/LolB/LppX"/>
    <property type="match status" value="1"/>
</dbReference>
<sequence length="284" mass="31044">MTNVFTALLLLSVLIGAGGCRRQVPIATQQTQPAPRPTVDSGAVARPASSVSGTADKSVTKAADANVAQIDFIYLTTRSKLSFRSPQQEIDNATVSIRAQKDSLIWLSVSKLGIEGARVLISRDSVRILDKINRQYAVADYGTISQQFRFQLNFELLQAVLIGNLPLPNSPAQIVSAGADTLLLRQTDGGTRIDNYVGEQNRKLIRLLLTQQAGNNTLRLDYQDFTALNTFLFPYTSHLLLDYKAAATGQPAQTQLTIRHTKVELVGESPGFPFSVPASYQRRP</sequence>